<dbReference type="EMBL" id="CP047896">
    <property type="protein sequence ID" value="QHL92067.1"/>
    <property type="molecule type" value="Genomic_DNA"/>
</dbReference>
<name>A0A7Z2S9T6_9SPHN</name>
<organism evidence="2 3">
    <name type="scientific">Sphingomonas changnyeongensis</name>
    <dbReference type="NCBI Taxonomy" id="2698679"/>
    <lineage>
        <taxon>Bacteria</taxon>
        <taxon>Pseudomonadati</taxon>
        <taxon>Pseudomonadota</taxon>
        <taxon>Alphaproteobacteria</taxon>
        <taxon>Sphingomonadales</taxon>
        <taxon>Sphingomonadaceae</taxon>
        <taxon>Sphingomonas</taxon>
    </lineage>
</organism>
<keyword evidence="2" id="KW-0614">Plasmid</keyword>
<evidence type="ECO:0000313" key="2">
    <source>
        <dbReference type="EMBL" id="QHL92067.1"/>
    </source>
</evidence>
<sequence length="285" mass="30968">MNVCFRQCRSVSFRGTMLRRYVHGAAEDDPVIWYEGTGTALPRYLMADHQGSIIAVTNGSGAVTDINTYDEYGIPGGGNTGRFQYTGQAWIPELGMYYYKARIYSPTLGRFLQTDPIGYDDQINLYTYVANDPVNGRDPTGERCESNDGTTVCTPEDKSFDPVSFPTPEGWEDFKPSDITFHSYNVDVTAGTGDASYGNLLTGELVQHPTPGEGAATPGGTSIDVNIPGPWGADHVTSFTSRDTSGTTVVTNFTEADHAPGSGFVVRKVVPDNQGGGYDTHVWRR</sequence>
<dbReference type="Gene3D" id="2.180.10.10">
    <property type="entry name" value="RHS repeat-associated core"/>
    <property type="match status" value="1"/>
</dbReference>
<evidence type="ECO:0000256" key="1">
    <source>
        <dbReference type="SAM" id="MobiDB-lite"/>
    </source>
</evidence>
<reference evidence="2 3" key="1">
    <citation type="submission" date="2020-01" db="EMBL/GenBank/DDBJ databases">
        <title>Sphingomonas sp. C33 whole genome sequece.</title>
        <authorList>
            <person name="Park C."/>
        </authorList>
    </citation>
    <scope>NUCLEOTIDE SEQUENCE [LARGE SCALE GENOMIC DNA]</scope>
    <source>
        <strain evidence="2 3">C33</strain>
        <plasmid evidence="3">pc33</plasmid>
    </source>
</reference>
<keyword evidence="3" id="KW-1185">Reference proteome</keyword>
<dbReference type="PANTHER" id="PTHR32305">
    <property type="match status" value="1"/>
</dbReference>
<evidence type="ECO:0000313" key="3">
    <source>
        <dbReference type="Proteomes" id="UP000464468"/>
    </source>
</evidence>
<proteinExistence type="predicted"/>
<gene>
    <name evidence="2" type="ORF">GVO57_14405</name>
</gene>
<dbReference type="InterPro" id="IPR022385">
    <property type="entry name" value="Rhs_assc_core"/>
</dbReference>
<accession>A0A7Z2S9T6</accession>
<dbReference type="KEGG" id="schy:GVO57_14405"/>
<dbReference type="PANTHER" id="PTHR32305:SF15">
    <property type="entry name" value="PROTEIN RHSA-RELATED"/>
    <property type="match status" value="1"/>
</dbReference>
<dbReference type="Proteomes" id="UP000464468">
    <property type="component" value="Plasmid pC33"/>
</dbReference>
<dbReference type="NCBIfam" id="TIGR03696">
    <property type="entry name" value="Rhs_assc_core"/>
    <property type="match status" value="1"/>
</dbReference>
<evidence type="ECO:0008006" key="4">
    <source>
        <dbReference type="Google" id="ProtNLM"/>
    </source>
</evidence>
<dbReference type="InterPro" id="IPR050708">
    <property type="entry name" value="T6SS_VgrG/RHS"/>
</dbReference>
<geneLocation type="plasmid" evidence="3">
    <name>pc33</name>
</geneLocation>
<dbReference type="AlphaFoldDB" id="A0A7Z2S9T6"/>
<feature type="region of interest" description="Disordered" evidence="1">
    <location>
        <begin position="137"/>
        <end position="162"/>
    </location>
</feature>
<dbReference type="PRINTS" id="PR00394">
    <property type="entry name" value="RHSPROTEIN"/>
</dbReference>
<protein>
    <recommendedName>
        <fullName evidence="4">RHS repeat-associated core domain-containing protein</fullName>
    </recommendedName>
</protein>